<keyword evidence="2" id="KW-1185">Reference proteome</keyword>
<dbReference type="VEuPathDB" id="FungiDB:AB675_10180"/>
<dbReference type="EMBL" id="LFJN01000093">
    <property type="protein sequence ID" value="KPI34271.1"/>
    <property type="molecule type" value="Genomic_DNA"/>
</dbReference>
<sequence>MGVTRTGTTTISTVAVGGEADYTYNSRQGNGITTTITNAPAPSNSKANVGSDYTTTVVSNGHTFTDVVSHITTKDSDGKPF</sequence>
<dbReference type="STRING" id="1664694.A0A0N0NH49"/>
<evidence type="ECO:0000313" key="1">
    <source>
        <dbReference type="EMBL" id="KPI34271.1"/>
    </source>
</evidence>
<accession>A0A0N0NH49</accession>
<evidence type="ECO:0000313" key="2">
    <source>
        <dbReference type="Proteomes" id="UP000038010"/>
    </source>
</evidence>
<dbReference type="InterPro" id="IPR049451">
    <property type="entry name" value="AWP2-like_YTTT_rpt"/>
</dbReference>
<dbReference type="OrthoDB" id="4101328at2759"/>
<proteinExistence type="predicted"/>
<organism evidence="1 2">
    <name type="scientific">Cyphellophora attinorum</name>
    <dbReference type="NCBI Taxonomy" id="1664694"/>
    <lineage>
        <taxon>Eukaryota</taxon>
        <taxon>Fungi</taxon>
        <taxon>Dikarya</taxon>
        <taxon>Ascomycota</taxon>
        <taxon>Pezizomycotina</taxon>
        <taxon>Eurotiomycetes</taxon>
        <taxon>Chaetothyriomycetidae</taxon>
        <taxon>Chaetothyriales</taxon>
        <taxon>Cyphellophoraceae</taxon>
        <taxon>Cyphellophora</taxon>
    </lineage>
</organism>
<dbReference type="Proteomes" id="UP000038010">
    <property type="component" value="Unassembled WGS sequence"/>
</dbReference>
<reference evidence="1 2" key="1">
    <citation type="submission" date="2015-06" db="EMBL/GenBank/DDBJ databases">
        <title>Draft genome of the ant-associated black yeast Phialophora attae CBS 131958.</title>
        <authorList>
            <person name="Moreno L.F."/>
            <person name="Stielow B.J."/>
            <person name="de Hoog S."/>
            <person name="Vicente V.A."/>
            <person name="Weiss V.A."/>
            <person name="de Vries M."/>
            <person name="Cruz L.M."/>
            <person name="Souza E.M."/>
        </authorList>
    </citation>
    <scope>NUCLEOTIDE SEQUENCE [LARGE SCALE GENOMIC DNA]</scope>
    <source>
        <strain evidence="1 2">CBS 131958</strain>
    </source>
</reference>
<gene>
    <name evidence="1" type="ORF">AB675_10180</name>
</gene>
<comment type="caution">
    <text evidence="1">The sequence shown here is derived from an EMBL/GenBank/DDBJ whole genome shotgun (WGS) entry which is preliminary data.</text>
</comment>
<dbReference type="AlphaFoldDB" id="A0A0N0NH49"/>
<protein>
    <submittedName>
        <fullName evidence="1">Uncharacterized protein</fullName>
    </submittedName>
</protein>
<name>A0A0N0NH49_9EURO</name>
<dbReference type="Pfam" id="PF20646">
    <property type="entry name" value="Hpf1_C"/>
    <property type="match status" value="1"/>
</dbReference>